<dbReference type="GO" id="GO:0030586">
    <property type="term" value="F:[methionine synthase] reductase (NADPH) activity"/>
    <property type="evidence" value="ECO:0007669"/>
    <property type="project" value="TreeGrafter"/>
</dbReference>
<feature type="domain" description="Flavodoxin-like" evidence="2">
    <location>
        <begin position="1"/>
        <end position="144"/>
    </location>
</feature>
<sequence>MQIYIGSQLGNSRGVADELIELLQYYDKNVNISVRDLNDLIDDNKQEDVLIICSTTGNGDIPDNGSKLWRTIKKRDFNKSYFHGLRYLILGLGDTNYSEFCGAAKKLTKRLQELGATELSPLVTIDDETNDYDEKIDVMYTLLIKQLYQE</sequence>
<dbReference type="EMBL" id="MN738835">
    <property type="protein sequence ID" value="QHT38868.1"/>
    <property type="molecule type" value="Genomic_DNA"/>
</dbReference>
<accession>A0A6C0FB08</accession>
<evidence type="ECO:0000313" key="3">
    <source>
        <dbReference type="EMBL" id="QHT38868.1"/>
    </source>
</evidence>
<evidence type="ECO:0000259" key="2">
    <source>
        <dbReference type="PROSITE" id="PS50902"/>
    </source>
</evidence>
<dbReference type="GO" id="GO:0050667">
    <property type="term" value="P:homocysteine metabolic process"/>
    <property type="evidence" value="ECO:0007669"/>
    <property type="project" value="TreeGrafter"/>
</dbReference>
<dbReference type="SUPFAM" id="SSF52218">
    <property type="entry name" value="Flavoproteins"/>
    <property type="match status" value="1"/>
</dbReference>
<dbReference type="PROSITE" id="PS50902">
    <property type="entry name" value="FLAVODOXIN_LIKE"/>
    <property type="match status" value="1"/>
</dbReference>
<dbReference type="GO" id="GO:0005829">
    <property type="term" value="C:cytosol"/>
    <property type="evidence" value="ECO:0007669"/>
    <property type="project" value="TreeGrafter"/>
</dbReference>
<dbReference type="InterPro" id="IPR001094">
    <property type="entry name" value="Flavdoxin-like"/>
</dbReference>
<dbReference type="PANTHER" id="PTHR19384:SF84">
    <property type="entry name" value="METHIONINE SYNTHASE REDUCTASE"/>
    <property type="match status" value="1"/>
</dbReference>
<dbReference type="GO" id="GO:0009086">
    <property type="term" value="P:methionine biosynthetic process"/>
    <property type="evidence" value="ECO:0007669"/>
    <property type="project" value="TreeGrafter"/>
</dbReference>
<proteinExistence type="predicted"/>
<dbReference type="AlphaFoldDB" id="A0A6C0FB08"/>
<name>A0A6C0FB08_9ZZZZ</name>
<dbReference type="InterPro" id="IPR008254">
    <property type="entry name" value="Flavodoxin/NO_synth"/>
</dbReference>
<dbReference type="GO" id="GO:0050660">
    <property type="term" value="F:flavin adenine dinucleotide binding"/>
    <property type="evidence" value="ECO:0007669"/>
    <property type="project" value="TreeGrafter"/>
</dbReference>
<dbReference type="Gene3D" id="3.40.50.360">
    <property type="match status" value="1"/>
</dbReference>
<keyword evidence="1" id="KW-0285">Flavoprotein</keyword>
<evidence type="ECO:0000256" key="1">
    <source>
        <dbReference type="ARBA" id="ARBA00022630"/>
    </source>
</evidence>
<reference evidence="3" key="1">
    <citation type="journal article" date="2020" name="Nature">
        <title>Giant virus diversity and host interactions through global metagenomics.</title>
        <authorList>
            <person name="Schulz F."/>
            <person name="Roux S."/>
            <person name="Paez-Espino D."/>
            <person name="Jungbluth S."/>
            <person name="Walsh D.A."/>
            <person name="Denef V.J."/>
            <person name="McMahon K.D."/>
            <person name="Konstantinidis K.T."/>
            <person name="Eloe-Fadrosh E.A."/>
            <person name="Kyrpides N.C."/>
            <person name="Woyke T."/>
        </authorList>
    </citation>
    <scope>NUCLEOTIDE SEQUENCE</scope>
    <source>
        <strain evidence="3">GVMAG-S-ERX556106-38</strain>
    </source>
</reference>
<dbReference type="GO" id="GO:0010181">
    <property type="term" value="F:FMN binding"/>
    <property type="evidence" value="ECO:0007669"/>
    <property type="project" value="InterPro"/>
</dbReference>
<dbReference type="InterPro" id="IPR029039">
    <property type="entry name" value="Flavoprotein-like_sf"/>
</dbReference>
<dbReference type="PRINTS" id="PR00369">
    <property type="entry name" value="FLAVODOXIN"/>
</dbReference>
<organism evidence="3">
    <name type="scientific">viral metagenome</name>
    <dbReference type="NCBI Taxonomy" id="1070528"/>
    <lineage>
        <taxon>unclassified sequences</taxon>
        <taxon>metagenomes</taxon>
        <taxon>organismal metagenomes</taxon>
    </lineage>
</organism>
<dbReference type="Pfam" id="PF00258">
    <property type="entry name" value="Flavodoxin_1"/>
    <property type="match status" value="1"/>
</dbReference>
<protein>
    <recommendedName>
        <fullName evidence="2">Flavodoxin-like domain-containing protein</fullName>
    </recommendedName>
</protein>
<dbReference type="PANTHER" id="PTHR19384">
    <property type="entry name" value="NITRIC OXIDE SYNTHASE-RELATED"/>
    <property type="match status" value="1"/>
</dbReference>